<reference evidence="8" key="1">
    <citation type="submission" date="2017-02" db="UniProtKB">
        <authorList>
            <consortium name="WormBaseParasite"/>
        </authorList>
    </citation>
    <scope>IDENTIFICATION</scope>
</reference>
<dbReference type="GO" id="GO:0005524">
    <property type="term" value="F:ATP binding"/>
    <property type="evidence" value="ECO:0007669"/>
    <property type="project" value="UniProtKB-KW"/>
</dbReference>
<dbReference type="InterPro" id="IPR013126">
    <property type="entry name" value="Hsp_70_fam"/>
</dbReference>
<dbReference type="InterPro" id="IPR029047">
    <property type="entry name" value="HSP70_peptide-bd_sf"/>
</dbReference>
<comment type="similarity">
    <text evidence="1 4">Belongs to the heat shock protein 70 family.</text>
</comment>
<sequence length="615" mass="68670">MSAGAAIGIDLGTTFSCVGVSQGGRVEIIAKTEGHRTTPSCVAFTDKERLIGDAAKSQAVMNPTNTVLDVKRLIGRSFNDEAVQGDTTHWPFKVIDSDGKPMIEVQYRSETRKFYAEQISSMVLSRMKETAEAYLDKKVTDAVITVPAHFNVNQRQATIDAGRIAGLKVLRLINEPTAAAIAYGMDKGFHRQRNVLIFDWGGGTFDVSILSIENGRIEVKAVDGDTHLGGEDIDSRLVDHFAKRFKMEHEGMDLTSSKKAISRLRRACEKAKRLLSSAGYTYMDVDSLLEGIDLSVILTRAQLEQLCLDLFNRTMDAVRRALGDAKMEKADVHEVVLVGGSTRIPKVQQLLQEFFDGIELKKSVNPDEVVAYGAALLAANLTGQRSAKMQDLVLLEVTPLSLGLEDPDGTMTTVIKRNTPIPTKQIWGRQTASDYQTVVTFKIFEGERARTRDNYLLGSCRLTGIAPAPRGETKFDVAFEIDENGILHVSAVEKSTGKQKCITITNYRGRLSEKEVEQMLRDAERYKQEDEEERRRMAAMNALVDYIYSIKRKLEREEVKQKTSEEYRKGMLAMCEETIKWTETKTQATKEDYEEMLRRFESECSLIVGVANPGS</sequence>
<keyword evidence="5" id="KW-0175">Coiled coil</keyword>
<organism evidence="8">
    <name type="scientific">Taenia asiatica</name>
    <name type="common">Asian tapeworm</name>
    <dbReference type="NCBI Taxonomy" id="60517"/>
    <lineage>
        <taxon>Eukaryota</taxon>
        <taxon>Metazoa</taxon>
        <taxon>Spiralia</taxon>
        <taxon>Lophotrochozoa</taxon>
        <taxon>Platyhelminthes</taxon>
        <taxon>Cestoda</taxon>
        <taxon>Eucestoda</taxon>
        <taxon>Cyclophyllidea</taxon>
        <taxon>Taeniidae</taxon>
        <taxon>Taenia</taxon>
    </lineage>
</organism>
<dbReference type="AlphaFoldDB" id="A0A0R3WCW7"/>
<dbReference type="SUPFAM" id="SSF53067">
    <property type="entry name" value="Actin-like ATPase domain"/>
    <property type="match status" value="2"/>
</dbReference>
<dbReference type="PANTHER" id="PTHR19375">
    <property type="entry name" value="HEAT SHOCK PROTEIN 70KDA"/>
    <property type="match status" value="1"/>
</dbReference>
<evidence type="ECO:0000256" key="4">
    <source>
        <dbReference type="RuleBase" id="RU003322"/>
    </source>
</evidence>
<dbReference type="PRINTS" id="PR00301">
    <property type="entry name" value="HEATSHOCK70"/>
</dbReference>
<dbReference type="GO" id="GO:0140662">
    <property type="term" value="F:ATP-dependent protein folding chaperone"/>
    <property type="evidence" value="ECO:0007669"/>
    <property type="project" value="InterPro"/>
</dbReference>
<feature type="coiled-coil region" evidence="5">
    <location>
        <begin position="509"/>
        <end position="543"/>
    </location>
</feature>
<dbReference type="EMBL" id="UYRS01018830">
    <property type="protein sequence ID" value="VDK40578.1"/>
    <property type="molecule type" value="Genomic_DNA"/>
</dbReference>
<dbReference type="Gene3D" id="2.60.34.10">
    <property type="entry name" value="Substrate Binding Domain Of DNAk, Chain A, domain 1"/>
    <property type="match status" value="1"/>
</dbReference>
<dbReference type="PROSITE" id="PS00297">
    <property type="entry name" value="HSP70_1"/>
    <property type="match status" value="1"/>
</dbReference>
<dbReference type="PROSITE" id="PS01036">
    <property type="entry name" value="HSP70_3"/>
    <property type="match status" value="1"/>
</dbReference>
<dbReference type="NCBIfam" id="NF001413">
    <property type="entry name" value="PRK00290.1"/>
    <property type="match status" value="1"/>
</dbReference>
<dbReference type="WBParaSite" id="TASK_0000857301-mRNA-1">
    <property type="protein sequence ID" value="TASK_0000857301-mRNA-1"/>
    <property type="gene ID" value="TASK_0000857301"/>
</dbReference>
<evidence type="ECO:0000313" key="8">
    <source>
        <dbReference type="WBParaSite" id="TASK_0000857301-mRNA-1"/>
    </source>
</evidence>
<gene>
    <name evidence="6" type="ORF">TASK_LOCUS8574</name>
</gene>
<dbReference type="FunFam" id="3.30.30.30:FF:000005">
    <property type="entry name" value="Heat shock protein ssb1"/>
    <property type="match status" value="1"/>
</dbReference>
<evidence type="ECO:0000313" key="6">
    <source>
        <dbReference type="EMBL" id="VDK40578.1"/>
    </source>
</evidence>
<dbReference type="InterPro" id="IPR043129">
    <property type="entry name" value="ATPase_NBD"/>
</dbReference>
<dbReference type="STRING" id="60517.A0A0R3WCW7"/>
<dbReference type="SUPFAM" id="SSF100920">
    <property type="entry name" value="Heat shock protein 70kD (HSP70), peptide-binding domain"/>
    <property type="match status" value="1"/>
</dbReference>
<evidence type="ECO:0000256" key="2">
    <source>
        <dbReference type="ARBA" id="ARBA00022741"/>
    </source>
</evidence>
<dbReference type="FunFam" id="3.30.420.40:FF:000026">
    <property type="entry name" value="Heat shock protein 70"/>
    <property type="match status" value="1"/>
</dbReference>
<dbReference type="FunFam" id="2.60.34.10:FF:000012">
    <property type="entry name" value="Heat shock 70 kDa protein"/>
    <property type="match status" value="1"/>
</dbReference>
<dbReference type="SUPFAM" id="SSF100934">
    <property type="entry name" value="Heat shock protein 70kD (HSP70), C-terminal subdomain"/>
    <property type="match status" value="1"/>
</dbReference>
<keyword evidence="7" id="KW-1185">Reference proteome</keyword>
<dbReference type="Pfam" id="PF00012">
    <property type="entry name" value="HSP70"/>
    <property type="match status" value="1"/>
</dbReference>
<dbReference type="FunFam" id="3.90.640.10:FF:000002">
    <property type="entry name" value="Heat shock 70 kDa"/>
    <property type="match status" value="1"/>
</dbReference>
<reference evidence="6 7" key="2">
    <citation type="submission" date="2018-11" db="EMBL/GenBank/DDBJ databases">
        <authorList>
            <consortium name="Pathogen Informatics"/>
        </authorList>
    </citation>
    <scope>NUCLEOTIDE SEQUENCE [LARGE SCALE GENOMIC DNA]</scope>
</reference>
<dbReference type="Proteomes" id="UP000282613">
    <property type="component" value="Unassembled WGS sequence"/>
</dbReference>
<dbReference type="InterPro" id="IPR029048">
    <property type="entry name" value="HSP70_C_sf"/>
</dbReference>
<evidence type="ECO:0000256" key="3">
    <source>
        <dbReference type="ARBA" id="ARBA00022840"/>
    </source>
</evidence>
<dbReference type="Gene3D" id="3.30.30.30">
    <property type="match status" value="1"/>
</dbReference>
<protein>
    <submittedName>
        <fullName evidence="8">Heat shock protein 70</fullName>
    </submittedName>
</protein>
<keyword evidence="3 4" id="KW-0067">ATP-binding</keyword>
<dbReference type="Gene3D" id="1.20.1270.10">
    <property type="match status" value="1"/>
</dbReference>
<dbReference type="InterPro" id="IPR018181">
    <property type="entry name" value="Heat_shock_70_CS"/>
</dbReference>
<name>A0A0R3WCW7_TAEAS</name>
<keyword evidence="2 4" id="KW-0547">Nucleotide-binding</keyword>
<evidence type="ECO:0000313" key="7">
    <source>
        <dbReference type="Proteomes" id="UP000282613"/>
    </source>
</evidence>
<dbReference type="Gene3D" id="3.30.420.40">
    <property type="match status" value="2"/>
</dbReference>
<evidence type="ECO:0000256" key="5">
    <source>
        <dbReference type="SAM" id="Coils"/>
    </source>
</evidence>
<accession>A0A0R3WCW7</accession>
<evidence type="ECO:0000256" key="1">
    <source>
        <dbReference type="ARBA" id="ARBA00007381"/>
    </source>
</evidence>
<dbReference type="Gene3D" id="3.90.640.10">
    <property type="entry name" value="Actin, Chain A, domain 4"/>
    <property type="match status" value="1"/>
</dbReference>
<proteinExistence type="inferred from homology"/>
<dbReference type="OrthoDB" id="1597176at2759"/>